<dbReference type="Proteomes" id="UP000032900">
    <property type="component" value="Unassembled WGS sequence"/>
</dbReference>
<dbReference type="SUPFAM" id="SSF52833">
    <property type="entry name" value="Thioredoxin-like"/>
    <property type="match status" value="1"/>
</dbReference>
<keyword evidence="2" id="KW-1185">Reference proteome</keyword>
<protein>
    <submittedName>
        <fullName evidence="1">Uncharacterized protein</fullName>
    </submittedName>
</protein>
<dbReference type="AlphaFoldDB" id="A0A0E9LZ32"/>
<name>A0A0E9LZ32_9BACT</name>
<dbReference type="CDD" id="cd02980">
    <property type="entry name" value="TRX_Fd_family"/>
    <property type="match status" value="1"/>
</dbReference>
<accession>A0A0E9LZ32</accession>
<organism evidence="1 2">
    <name type="scientific">Geofilum rubicundum JCM 15548</name>
    <dbReference type="NCBI Taxonomy" id="1236989"/>
    <lineage>
        <taxon>Bacteria</taxon>
        <taxon>Pseudomonadati</taxon>
        <taxon>Bacteroidota</taxon>
        <taxon>Bacteroidia</taxon>
        <taxon>Marinilabiliales</taxon>
        <taxon>Marinilabiliaceae</taxon>
        <taxon>Geofilum</taxon>
    </lineage>
</organism>
<dbReference type="EMBL" id="BAZW01000018">
    <property type="protein sequence ID" value="GAO30130.1"/>
    <property type="molecule type" value="Genomic_DNA"/>
</dbReference>
<proteinExistence type="predicted"/>
<gene>
    <name evidence="1" type="ORF">JCM15548_12382</name>
</gene>
<dbReference type="STRING" id="1236989.JCM15548_12382"/>
<evidence type="ECO:0000313" key="1">
    <source>
        <dbReference type="EMBL" id="GAO30130.1"/>
    </source>
</evidence>
<sequence length="83" mass="9274">MVPAHNITICLGSSCFSRGNKSILDIVKNYLKQHQLESSVFFSGELCTGLCEEGPVLKIDDAVFKGVTTENVYEILNRFFVEE</sequence>
<dbReference type="RefSeq" id="WP_062124895.1">
    <property type="nucleotide sequence ID" value="NZ_BAZW01000018.1"/>
</dbReference>
<dbReference type="Pfam" id="PF01257">
    <property type="entry name" value="2Fe-2S_thioredx"/>
    <property type="match status" value="1"/>
</dbReference>
<dbReference type="OrthoDB" id="9807975at2"/>
<dbReference type="InterPro" id="IPR036249">
    <property type="entry name" value="Thioredoxin-like_sf"/>
</dbReference>
<evidence type="ECO:0000313" key="2">
    <source>
        <dbReference type="Proteomes" id="UP000032900"/>
    </source>
</evidence>
<comment type="caution">
    <text evidence="1">The sequence shown here is derived from an EMBL/GenBank/DDBJ whole genome shotgun (WGS) entry which is preliminary data.</text>
</comment>
<reference evidence="1 2" key="1">
    <citation type="journal article" date="2015" name="Microbes Environ.">
        <title>Distribution and evolution of nitrogen fixation genes in the phylum bacteroidetes.</title>
        <authorList>
            <person name="Inoue J."/>
            <person name="Oshima K."/>
            <person name="Suda W."/>
            <person name="Sakamoto M."/>
            <person name="Iino T."/>
            <person name="Noda S."/>
            <person name="Hongoh Y."/>
            <person name="Hattori M."/>
            <person name="Ohkuma M."/>
        </authorList>
    </citation>
    <scope>NUCLEOTIDE SEQUENCE [LARGE SCALE GENOMIC DNA]</scope>
    <source>
        <strain evidence="1">JCM 15548</strain>
    </source>
</reference>
<dbReference type="Gene3D" id="3.40.30.10">
    <property type="entry name" value="Glutaredoxin"/>
    <property type="match status" value="1"/>
</dbReference>